<protein>
    <submittedName>
        <fullName evidence="2">Uncharacterized protein</fullName>
    </submittedName>
</protein>
<gene>
    <name evidence="2" type="ORF">PAUS00366_LOCUS3901</name>
</gene>
<reference evidence="2" key="1">
    <citation type="submission" date="2021-01" db="EMBL/GenBank/DDBJ databases">
        <authorList>
            <person name="Corre E."/>
            <person name="Pelletier E."/>
            <person name="Niang G."/>
            <person name="Scheremetjew M."/>
            <person name="Finn R."/>
            <person name="Kale V."/>
            <person name="Holt S."/>
            <person name="Cochrane G."/>
            <person name="Meng A."/>
            <person name="Brown T."/>
            <person name="Cohen L."/>
        </authorList>
    </citation>
    <scope>NUCLEOTIDE SEQUENCE</scope>
    <source>
        <strain evidence="2">10249 10 AB</strain>
    </source>
</reference>
<dbReference type="EMBL" id="HBIX01004933">
    <property type="protein sequence ID" value="CAE0711174.1"/>
    <property type="molecule type" value="Transcribed_RNA"/>
</dbReference>
<evidence type="ECO:0000256" key="1">
    <source>
        <dbReference type="SAM" id="MobiDB-lite"/>
    </source>
</evidence>
<organism evidence="2">
    <name type="scientific">Pseudo-nitzschia australis</name>
    <dbReference type="NCBI Taxonomy" id="44445"/>
    <lineage>
        <taxon>Eukaryota</taxon>
        <taxon>Sar</taxon>
        <taxon>Stramenopiles</taxon>
        <taxon>Ochrophyta</taxon>
        <taxon>Bacillariophyta</taxon>
        <taxon>Bacillariophyceae</taxon>
        <taxon>Bacillariophycidae</taxon>
        <taxon>Bacillariales</taxon>
        <taxon>Bacillariaceae</taxon>
        <taxon>Pseudo-nitzschia</taxon>
    </lineage>
</organism>
<name>A0A7S4EGF4_9STRA</name>
<proteinExistence type="predicted"/>
<sequence>MQSFQEAMEKGEASHLMPVFNAKERVKRGELKVEDIPYMQRGGNWDNTDVKGAKKKNWLKSDKEYSAGGFRKEQSVSIFGQGAGLDWTGQRGRSGPSESVLGAAPKFGKNYKAPNVSSFKTTGKKAGSVKANANKNGKDEPPKKKKMFGFF</sequence>
<evidence type="ECO:0000313" key="2">
    <source>
        <dbReference type="EMBL" id="CAE0711174.1"/>
    </source>
</evidence>
<feature type="region of interest" description="Disordered" evidence="1">
    <location>
        <begin position="85"/>
        <end position="151"/>
    </location>
</feature>
<accession>A0A7S4EGF4</accession>
<dbReference type="AlphaFoldDB" id="A0A7S4EGF4"/>